<protein>
    <submittedName>
        <fullName evidence="2">Uncharacterized protein</fullName>
    </submittedName>
</protein>
<comment type="caution">
    <text evidence="2">The sequence shown here is derived from an EMBL/GenBank/DDBJ whole genome shotgun (WGS) entry which is preliminary data.</text>
</comment>
<evidence type="ECO:0000256" key="1">
    <source>
        <dbReference type="SAM" id="MobiDB-lite"/>
    </source>
</evidence>
<dbReference type="Proteomes" id="UP001157017">
    <property type="component" value="Unassembled WGS sequence"/>
</dbReference>
<dbReference type="Gene3D" id="1.25.40.380">
    <property type="entry name" value="Protein of unknown function DUF1810"/>
    <property type="match status" value="1"/>
</dbReference>
<dbReference type="Pfam" id="PF08837">
    <property type="entry name" value="DUF1810"/>
    <property type="match status" value="1"/>
</dbReference>
<organism evidence="2 3">
    <name type="scientific">Angustibacter aerolatus</name>
    <dbReference type="NCBI Taxonomy" id="1162965"/>
    <lineage>
        <taxon>Bacteria</taxon>
        <taxon>Bacillati</taxon>
        <taxon>Actinomycetota</taxon>
        <taxon>Actinomycetes</taxon>
        <taxon>Kineosporiales</taxon>
        <taxon>Kineosporiaceae</taxon>
    </lineage>
</organism>
<accession>A0ABQ6JAT2</accession>
<dbReference type="InterPro" id="IPR036287">
    <property type="entry name" value="Rv1873-like_sf"/>
</dbReference>
<evidence type="ECO:0000313" key="3">
    <source>
        <dbReference type="Proteomes" id="UP001157017"/>
    </source>
</evidence>
<sequence length="148" mass="16291">MTDTSDPHDLQRFVDAQDDDGTYARALAEPARRPQAVALDVVRAAAGWRGSDAARRPGATPCTTSTRRRPTWRTRCSARGCARPARRCWRSTTPTPTPCWARSTPPARSSMTLFEVAAPTEGVFADVLLRLFDGRRDDATLHLLRGPS</sequence>
<dbReference type="SUPFAM" id="SSF140736">
    <property type="entry name" value="Rv1873-like"/>
    <property type="match status" value="1"/>
</dbReference>
<feature type="region of interest" description="Disordered" evidence="1">
    <location>
        <begin position="50"/>
        <end position="69"/>
    </location>
</feature>
<dbReference type="InterPro" id="IPR014937">
    <property type="entry name" value="DUF1810"/>
</dbReference>
<name>A0ABQ6JAT2_9ACTN</name>
<evidence type="ECO:0000313" key="2">
    <source>
        <dbReference type="EMBL" id="GMA84899.1"/>
    </source>
</evidence>
<proteinExistence type="predicted"/>
<dbReference type="EMBL" id="BSUZ01000001">
    <property type="protein sequence ID" value="GMA84899.1"/>
    <property type="molecule type" value="Genomic_DNA"/>
</dbReference>
<gene>
    <name evidence="2" type="ORF">GCM10025868_01490</name>
</gene>
<keyword evidence="3" id="KW-1185">Reference proteome</keyword>
<reference evidence="3" key="1">
    <citation type="journal article" date="2019" name="Int. J. Syst. Evol. Microbiol.">
        <title>The Global Catalogue of Microorganisms (GCM) 10K type strain sequencing project: providing services to taxonomists for standard genome sequencing and annotation.</title>
        <authorList>
            <consortium name="The Broad Institute Genomics Platform"/>
            <consortium name="The Broad Institute Genome Sequencing Center for Infectious Disease"/>
            <person name="Wu L."/>
            <person name="Ma J."/>
        </authorList>
    </citation>
    <scope>NUCLEOTIDE SEQUENCE [LARGE SCALE GENOMIC DNA]</scope>
    <source>
        <strain evidence="3">NBRC 108730</strain>
    </source>
</reference>